<accession>A0ABW2QMT2</accession>
<dbReference type="RefSeq" id="WP_382226057.1">
    <property type="nucleotide sequence ID" value="NZ_JBHTCA010000017.1"/>
</dbReference>
<name>A0ABW2QMT2_9BURK</name>
<dbReference type="Proteomes" id="UP001596501">
    <property type="component" value="Unassembled WGS sequence"/>
</dbReference>
<evidence type="ECO:0000313" key="2">
    <source>
        <dbReference type="EMBL" id="MFC7410673.1"/>
    </source>
</evidence>
<dbReference type="EMBL" id="JBHTCA010000017">
    <property type="protein sequence ID" value="MFC7410673.1"/>
    <property type="molecule type" value="Genomic_DNA"/>
</dbReference>
<keyword evidence="3" id="KW-1185">Reference proteome</keyword>
<evidence type="ECO:0000313" key="3">
    <source>
        <dbReference type="Proteomes" id="UP001596501"/>
    </source>
</evidence>
<gene>
    <name evidence="2" type="ORF">ACFQPB_17570</name>
</gene>
<protein>
    <submittedName>
        <fullName evidence="2">Uncharacterized protein</fullName>
    </submittedName>
</protein>
<proteinExistence type="predicted"/>
<organism evidence="2 3">
    <name type="scientific">Hydrogenophaga atypica</name>
    <dbReference type="NCBI Taxonomy" id="249409"/>
    <lineage>
        <taxon>Bacteria</taxon>
        <taxon>Pseudomonadati</taxon>
        <taxon>Pseudomonadota</taxon>
        <taxon>Betaproteobacteria</taxon>
        <taxon>Burkholderiales</taxon>
        <taxon>Comamonadaceae</taxon>
        <taxon>Hydrogenophaga</taxon>
    </lineage>
</organism>
<feature type="region of interest" description="Disordered" evidence="1">
    <location>
        <begin position="40"/>
        <end position="61"/>
    </location>
</feature>
<reference evidence="3" key="1">
    <citation type="journal article" date="2019" name="Int. J. Syst. Evol. Microbiol.">
        <title>The Global Catalogue of Microorganisms (GCM) 10K type strain sequencing project: providing services to taxonomists for standard genome sequencing and annotation.</title>
        <authorList>
            <consortium name="The Broad Institute Genomics Platform"/>
            <consortium name="The Broad Institute Genome Sequencing Center for Infectious Disease"/>
            <person name="Wu L."/>
            <person name="Ma J."/>
        </authorList>
    </citation>
    <scope>NUCLEOTIDE SEQUENCE [LARGE SCALE GENOMIC DNA]</scope>
    <source>
        <strain evidence="3">CGMCC 1.12371</strain>
    </source>
</reference>
<comment type="caution">
    <text evidence="2">The sequence shown here is derived from an EMBL/GenBank/DDBJ whole genome shotgun (WGS) entry which is preliminary data.</text>
</comment>
<evidence type="ECO:0000256" key="1">
    <source>
        <dbReference type="SAM" id="MobiDB-lite"/>
    </source>
</evidence>
<sequence length="227" mass="23647">MAQHNERPTSGAHPISPRVLVVAGASLALAVAALWPAVTHAQASPTKKPAGTSKAPAKPNPAKRIAPVAAVAAAPVVGADAPLTDSELAVSNQVHVGALPCELGKVVHMERDATTPGFFRLHVDQQRYRLRPVESRTGAVRLEDPQQGVVWIQLANKSMLMSQKLGRRLADECAGESQQQVAAALKLNPAPSLLDPLPAPATPPAVLATDCRRPANPSSLLSGAEPC</sequence>